<feature type="compositionally biased region" description="Basic residues" evidence="8">
    <location>
        <begin position="518"/>
        <end position="545"/>
    </location>
</feature>
<evidence type="ECO:0000313" key="11">
    <source>
        <dbReference type="Proteomes" id="UP000092444"/>
    </source>
</evidence>
<reference evidence="11" key="1">
    <citation type="submission" date="2014-03" db="EMBL/GenBank/DDBJ databases">
        <title>Genome Sequence of the Tsetse Fly (Glossina morsitans): Vector of African Trypanosomiasis.</title>
        <authorList>
            <consortium name="International Glossina Genome Initiative W.H.O."/>
            <person name="Lawson D."/>
        </authorList>
    </citation>
    <scope>NUCLEOTIDE SEQUENCE [LARGE SCALE GENOMIC DNA]</scope>
    <source>
        <strain evidence="11">Yale</strain>
    </source>
</reference>
<dbReference type="Pfam" id="PF09666">
    <property type="entry name" value="Sororin_middle"/>
    <property type="match status" value="1"/>
</dbReference>
<feature type="region of interest" description="Disordered" evidence="8">
    <location>
        <begin position="182"/>
        <end position="210"/>
    </location>
</feature>
<organism evidence="10 11">
    <name type="scientific">Glossina morsitans morsitans</name>
    <name type="common">Savannah tsetse fly</name>
    <dbReference type="NCBI Taxonomy" id="37546"/>
    <lineage>
        <taxon>Eukaryota</taxon>
        <taxon>Metazoa</taxon>
        <taxon>Ecdysozoa</taxon>
        <taxon>Arthropoda</taxon>
        <taxon>Hexapoda</taxon>
        <taxon>Insecta</taxon>
        <taxon>Pterygota</taxon>
        <taxon>Neoptera</taxon>
        <taxon>Endopterygota</taxon>
        <taxon>Diptera</taxon>
        <taxon>Brachycera</taxon>
        <taxon>Muscomorpha</taxon>
        <taxon>Hippoboscoidea</taxon>
        <taxon>Glossinidae</taxon>
        <taxon>Glossina</taxon>
    </lineage>
</organism>
<dbReference type="GO" id="GO:0005694">
    <property type="term" value="C:chromosome"/>
    <property type="evidence" value="ECO:0007669"/>
    <property type="project" value="UniProtKB-SubCell"/>
</dbReference>
<feature type="compositionally biased region" description="Polar residues" evidence="8">
    <location>
        <begin position="579"/>
        <end position="588"/>
    </location>
</feature>
<feature type="compositionally biased region" description="Basic and acidic residues" evidence="8">
    <location>
        <begin position="186"/>
        <end position="202"/>
    </location>
</feature>
<evidence type="ECO:0000256" key="8">
    <source>
        <dbReference type="SAM" id="MobiDB-lite"/>
    </source>
</evidence>
<dbReference type="GO" id="GO:0051301">
    <property type="term" value="P:cell division"/>
    <property type="evidence" value="ECO:0007669"/>
    <property type="project" value="UniProtKB-KW"/>
</dbReference>
<dbReference type="EMBL" id="CCAG010003931">
    <property type="status" value="NOT_ANNOTATED_CDS"/>
    <property type="molecule type" value="Genomic_DNA"/>
</dbReference>
<feature type="region of interest" description="Disordered" evidence="8">
    <location>
        <begin position="386"/>
        <end position="474"/>
    </location>
</feature>
<feature type="region of interest" description="Disordered" evidence="8">
    <location>
        <begin position="692"/>
        <end position="719"/>
    </location>
</feature>
<comment type="subcellular location">
    <subcellularLocation>
        <location evidence="2">Chromosome</location>
    </subcellularLocation>
    <subcellularLocation>
        <location evidence="1">Nucleus</location>
    </subcellularLocation>
</comment>
<evidence type="ECO:0000259" key="9">
    <source>
        <dbReference type="Pfam" id="PF09666"/>
    </source>
</evidence>
<dbReference type="InterPro" id="IPR057261">
    <property type="entry name" value="Sororin-like_M"/>
</dbReference>
<feature type="compositionally biased region" description="Polar residues" evidence="8">
    <location>
        <begin position="736"/>
        <end position="748"/>
    </location>
</feature>
<proteinExistence type="predicted"/>
<dbReference type="EnsemblMetazoa" id="GMOY007479-RB">
    <property type="protein sequence ID" value="GMOY007479-PB"/>
    <property type="gene ID" value="GMOY007479"/>
</dbReference>
<keyword evidence="4" id="KW-0132">Cell division</keyword>
<evidence type="ECO:0000256" key="7">
    <source>
        <dbReference type="ARBA" id="ARBA00023306"/>
    </source>
</evidence>
<feature type="compositionally biased region" description="Polar residues" evidence="8">
    <location>
        <begin position="555"/>
        <end position="571"/>
    </location>
</feature>
<reference evidence="10" key="2">
    <citation type="submission" date="2020-05" db="UniProtKB">
        <authorList>
            <consortium name="EnsemblMetazoa"/>
        </authorList>
    </citation>
    <scope>IDENTIFICATION</scope>
    <source>
        <strain evidence="10">Yale</strain>
    </source>
</reference>
<keyword evidence="6" id="KW-0539">Nucleus</keyword>
<protein>
    <recommendedName>
        <fullName evidence="9">Sororin-like middle region domain-containing protein</fullName>
    </recommendedName>
</protein>
<feature type="compositionally biased region" description="Low complexity" evidence="8">
    <location>
        <begin position="425"/>
        <end position="437"/>
    </location>
</feature>
<evidence type="ECO:0000256" key="5">
    <source>
        <dbReference type="ARBA" id="ARBA00022776"/>
    </source>
</evidence>
<feature type="domain" description="Sororin-like middle region" evidence="9">
    <location>
        <begin position="748"/>
        <end position="876"/>
    </location>
</feature>
<evidence type="ECO:0000256" key="2">
    <source>
        <dbReference type="ARBA" id="ARBA00004286"/>
    </source>
</evidence>
<feature type="region of interest" description="Disordered" evidence="8">
    <location>
        <begin position="517"/>
        <end position="592"/>
    </location>
</feature>
<keyword evidence="3" id="KW-0158">Chromosome</keyword>
<evidence type="ECO:0000256" key="1">
    <source>
        <dbReference type="ARBA" id="ARBA00004123"/>
    </source>
</evidence>
<feature type="compositionally biased region" description="Basic residues" evidence="8">
    <location>
        <begin position="1036"/>
        <end position="1045"/>
    </location>
</feature>
<feature type="region of interest" description="Disordered" evidence="8">
    <location>
        <begin position="731"/>
        <end position="754"/>
    </location>
</feature>
<accession>A0A1B0G2E4</accession>
<feature type="region of interest" description="Disordered" evidence="8">
    <location>
        <begin position="1"/>
        <end position="34"/>
    </location>
</feature>
<dbReference type="GO" id="GO:0005634">
    <property type="term" value="C:nucleus"/>
    <property type="evidence" value="ECO:0007669"/>
    <property type="project" value="UniProtKB-SubCell"/>
</dbReference>
<feature type="region of interest" description="Disordered" evidence="8">
    <location>
        <begin position="1010"/>
        <end position="1045"/>
    </location>
</feature>
<dbReference type="VEuPathDB" id="VectorBase:GMOY007479"/>
<dbReference type="AlphaFoldDB" id="A0A1B0G2E4"/>
<feature type="compositionally biased region" description="Basic and acidic residues" evidence="8">
    <location>
        <begin position="405"/>
        <end position="422"/>
    </location>
</feature>
<evidence type="ECO:0000313" key="10">
    <source>
        <dbReference type="EnsemblMetazoa" id="GMOY007479-PB"/>
    </source>
</evidence>
<feature type="compositionally biased region" description="Basic residues" evidence="8">
    <location>
        <begin position="13"/>
        <end position="26"/>
    </location>
</feature>
<sequence length="1081" mass="123775">MNENRTNSETQKRGSKRNVRLGRPIKSKSINNRQGKDVLKNERQLKCFPEKGPQNLRKCFVHLKRVKVEINNENDRQSPIISKSIPEKRLSQSITRREIHKVKPTSFTWSVKTRNRGGHLRDLPNITEFTSARLQVTRSDTKVVENRINSEPQENMHKRNVRNAIILKKCFIRLKRINAEISHNSSEPEKRSSQQRRARSDNIPETMLQQNNLEKNICKVKLSNHKGDEKRKQIIKVTMARKSKTATSKGKGEEGFIKPVGNFKKCFVQLKRIQFDRYNNISTLTTHKQKGEVSFNNIRATKSMITSTPLPLLAMSEEKRNHLRKLSLNFTYPSPEKKTSIQATKDSTSCFEPLRNSTSLEPGLATKPGKTYGRFKLNAIMEGSALETTSNERSEFEALRNSVSESKESELSNLREADRNETCEESNNNNKGSNKTCNPDKTNKFFHRSVKGSDGKPTADSNKDPLKNTRKRKSSSHVYDFLTLSQTNDSPKPVDPAQDIIERLIAEGKVQVATNWKGKGRPIMKRARPAKPFRKKRVVKAKKLKKADVAKDNDSLNNKCKPLSNQPTKDTQNQRKNQESYGRSNNRSSLKEGTFSRLAQSVLLKQTSYSPLQNEKSRQLLQAVKNIVSTPKASNISSANCALKEDLSPIAFPSDTRKFLSRPVQNSPWRVDESAHLPTVFNFSRNSDNLPSFSSDVVIPSTPRKNTSKHYYHNPSVNSSLQNSYVANVEPEDENSMPSFSSNDSNAENIPPPKSAEATKIINENIYNLTQVSNPRQTLSKRSPLKPIEILEIVNLPSWKTPRIPDPKRNIESRSYSVCENEEVPRNISKDTSALSETVHARANNESIVESAGEAKISIFGFEEFLTQSESITTNNLSEDWERDKGDEVNENNKSLHDKLKELRKWLPDDIRTEKSAIEKQQKESSNAKCIPIFDENPCFKDFRQRNLKDMLCSTMIQPSTSAQAMKQGRSEKDIELEELFMDPECTTETYAQDHHRTYVRKNPRVRNRRRVRFANDVSESESDDDINKKSFNQKQTKRQPKKYKPNIELKKFVEEFNSMCQEVDEYDLVIEKEKEEALLN</sequence>
<name>A0A1B0G2E4_GLOMM</name>
<evidence type="ECO:0000256" key="3">
    <source>
        <dbReference type="ARBA" id="ARBA00022454"/>
    </source>
</evidence>
<keyword evidence="11" id="KW-1185">Reference proteome</keyword>
<keyword evidence="7" id="KW-0131">Cell cycle</keyword>
<evidence type="ECO:0000256" key="4">
    <source>
        <dbReference type="ARBA" id="ARBA00022618"/>
    </source>
</evidence>
<keyword evidence="5" id="KW-0498">Mitosis</keyword>
<dbReference type="Proteomes" id="UP000092444">
    <property type="component" value="Unassembled WGS sequence"/>
</dbReference>
<evidence type="ECO:0000256" key="6">
    <source>
        <dbReference type="ARBA" id="ARBA00023242"/>
    </source>
</evidence>
<dbReference type="EnsemblMetazoa" id="GMOY007479-RA">
    <property type="protein sequence ID" value="GMOY007479-PA"/>
    <property type="gene ID" value="GMOY007479"/>
</dbReference>